<name>F0XAG6_GROCL</name>
<dbReference type="SUPFAM" id="SSF57701">
    <property type="entry name" value="Zn2/Cys6 DNA-binding domain"/>
    <property type="match status" value="1"/>
</dbReference>
<keyword evidence="1" id="KW-0539">Nucleus</keyword>
<sequence length="888" mass="97680">MATNVSPANSALGDFDSPPSDDESWAFMSTPIAGSLSDSSIVFLPSPASHSLASYGVVAHHGHSYRGPSPSLSNLSMSPGPFQMVLNSSPPPLTSAPSPVLLSAHSQRLPTSYSVQYTDFMPASMNATGLLTDNGLPMAPSDISTNASGFMPSPSTYLLDQQYTSLRPDPYSEALQASGLANDFSRLERENNQHQARLGAQGQQQVARLDIPFQMQSPANASPWNPMDVSEQHDSPMFTMDDYISPSPQGTFSSTSLASAQEAGMRSAANIMLESITGAYEQQQSQNQQIYQFQQFQIQQFLQQQRSPMRQHQQQKVQSQQATTAAHASTATKATPLAGSLTKSVSSKLAIGNLDKVKGTGSRVEKRKTGNNSSANEKFQPTTNAGTGNSVSNEDRFIIVTPTTISSHASSGSKQNLFDHLEAFNTTQKGRKGPLADEVKEGALQVRRLGACFCCHARKVRCDANRPCKNCTRLATSVPQVVCWRFDDFLVELFPAIIRSHFRKDEMAAYMSTHIADFTQPCTVLLSCGLGFKSTLEIRGARFFTAKSREILHHERLTLSGNRSHLKSFMAAPIALDLSETSCTSASSQQDRIKRTLRVYIENLIKEDTYVEQLTANLRQTGLPKKILTIVRKYYFQTNSPIVKQALAIYTMHYVMSHHISLTKETILDLAPSGMVPQNDIFVTPRMLNRQVKAVLDELMQEEVDKLFKMFTRDLKPKSRNSWAPCLAAFLVFCLFMEAVGLALDHFALAHNESDIQNERAMQPNFARSEAVKLGRAIENLPFRQFAHQFHYIYQTGATASGSSTTSTTTSTSGSSPSSSSSQASSFNGSITLLTRAGYELDFLGGDYNLDTIEPHPYPRDVTFDYTGRLCSTFLLSFTRPNKILQSS</sequence>
<feature type="domain" description="Zn(2)-C6 fungal-type" evidence="3">
    <location>
        <begin position="451"/>
        <end position="483"/>
    </location>
</feature>
<dbReference type="HOGENOM" id="CLU_011833_0_0_1"/>
<feature type="compositionally biased region" description="Polar residues" evidence="2">
    <location>
        <begin position="370"/>
        <end position="390"/>
    </location>
</feature>
<dbReference type="EMBL" id="GL629735">
    <property type="protein sequence ID" value="EFX05575.1"/>
    <property type="molecule type" value="Genomic_DNA"/>
</dbReference>
<dbReference type="InterPro" id="IPR001138">
    <property type="entry name" value="Zn2Cys6_DnaBD"/>
</dbReference>
<protein>
    <recommendedName>
        <fullName evidence="3">Zn(2)-C6 fungal-type domain-containing protein</fullName>
    </recommendedName>
</protein>
<dbReference type="eggNOG" id="ENOG502SFBR">
    <property type="taxonomic scope" value="Eukaryota"/>
</dbReference>
<dbReference type="GO" id="GO:0008270">
    <property type="term" value="F:zinc ion binding"/>
    <property type="evidence" value="ECO:0007669"/>
    <property type="project" value="InterPro"/>
</dbReference>
<feature type="region of interest" description="Disordered" evidence="2">
    <location>
        <begin position="357"/>
        <end position="390"/>
    </location>
</feature>
<proteinExistence type="predicted"/>
<dbReference type="PANTHER" id="PTHR35392">
    <property type="entry name" value="ZN(II)2CYS6 TRANSCRIPTION FACTOR (EUROFUNG)-RELATED-RELATED"/>
    <property type="match status" value="1"/>
</dbReference>
<dbReference type="InParanoid" id="F0XAG6"/>
<dbReference type="CDD" id="cd00067">
    <property type="entry name" value="GAL4"/>
    <property type="match status" value="1"/>
</dbReference>
<dbReference type="PROSITE" id="PS50048">
    <property type="entry name" value="ZN2_CY6_FUNGAL_2"/>
    <property type="match status" value="1"/>
</dbReference>
<dbReference type="GeneID" id="25976767"/>
<feature type="region of interest" description="Disordered" evidence="2">
    <location>
        <begin position="1"/>
        <end position="23"/>
    </location>
</feature>
<dbReference type="OrthoDB" id="4226666at2759"/>
<dbReference type="InterPro" id="IPR036864">
    <property type="entry name" value="Zn2-C6_fun-type_DNA-bd_sf"/>
</dbReference>
<accession>F0XAG6</accession>
<reference evidence="4 5" key="1">
    <citation type="journal article" date="2011" name="Proc. Natl. Acad. Sci. U.S.A.">
        <title>Genome and transcriptome analyses of the mountain pine beetle-fungal symbiont Grosmannia clavigera, a lodgepole pine pathogen.</title>
        <authorList>
            <person name="DiGuistini S."/>
            <person name="Wang Y."/>
            <person name="Liao N.Y."/>
            <person name="Taylor G."/>
            <person name="Tanguay P."/>
            <person name="Feau N."/>
            <person name="Henrissat B."/>
            <person name="Chan S.K."/>
            <person name="Hesse-Orce U."/>
            <person name="Alamouti S.M."/>
            <person name="Tsui C.K.M."/>
            <person name="Docking R.T."/>
            <person name="Levasseur A."/>
            <person name="Haridas S."/>
            <person name="Robertson G."/>
            <person name="Birol I."/>
            <person name="Holt R.A."/>
            <person name="Marra M.A."/>
            <person name="Hamelin R.C."/>
            <person name="Hirst M."/>
            <person name="Jones S.J.M."/>
            <person name="Bohlmann J."/>
            <person name="Breuil C."/>
        </authorList>
    </citation>
    <scope>NUCLEOTIDE SEQUENCE [LARGE SCALE GENOMIC DNA]</scope>
    <source>
        <strain evidence="5">kw1407 / UAMH 11150</strain>
    </source>
</reference>
<dbReference type="GO" id="GO:0000981">
    <property type="term" value="F:DNA-binding transcription factor activity, RNA polymerase II-specific"/>
    <property type="evidence" value="ECO:0007669"/>
    <property type="project" value="InterPro"/>
</dbReference>
<evidence type="ECO:0000259" key="3">
    <source>
        <dbReference type="PROSITE" id="PS50048"/>
    </source>
</evidence>
<feature type="region of interest" description="Disordered" evidence="2">
    <location>
        <begin position="799"/>
        <end position="826"/>
    </location>
</feature>
<dbReference type="PANTHER" id="PTHR35392:SF5">
    <property type="entry name" value="ZN(2)-C6 FUNGAL-TYPE DOMAIN-CONTAINING PROTEIN"/>
    <property type="match status" value="1"/>
</dbReference>
<dbReference type="STRING" id="655863.F0XAG6"/>
<dbReference type="AlphaFoldDB" id="F0XAG6"/>
<feature type="region of interest" description="Disordered" evidence="2">
    <location>
        <begin position="304"/>
        <end position="335"/>
    </location>
</feature>
<keyword evidence="5" id="KW-1185">Reference proteome</keyword>
<evidence type="ECO:0000313" key="4">
    <source>
        <dbReference type="EMBL" id="EFX05575.1"/>
    </source>
</evidence>
<evidence type="ECO:0000256" key="1">
    <source>
        <dbReference type="ARBA" id="ARBA00023242"/>
    </source>
</evidence>
<evidence type="ECO:0000256" key="2">
    <source>
        <dbReference type="SAM" id="MobiDB-lite"/>
    </source>
</evidence>
<evidence type="ECO:0000313" key="5">
    <source>
        <dbReference type="Proteomes" id="UP000007796"/>
    </source>
</evidence>
<gene>
    <name evidence="4" type="ORF">CMQ_3644</name>
</gene>
<organism evidence="5">
    <name type="scientific">Grosmannia clavigera (strain kw1407 / UAMH 11150)</name>
    <name type="common">Blue stain fungus</name>
    <name type="synonym">Graphiocladiella clavigera</name>
    <dbReference type="NCBI Taxonomy" id="655863"/>
    <lineage>
        <taxon>Eukaryota</taxon>
        <taxon>Fungi</taxon>
        <taxon>Dikarya</taxon>
        <taxon>Ascomycota</taxon>
        <taxon>Pezizomycotina</taxon>
        <taxon>Sordariomycetes</taxon>
        <taxon>Sordariomycetidae</taxon>
        <taxon>Ophiostomatales</taxon>
        <taxon>Ophiostomataceae</taxon>
        <taxon>Leptographium</taxon>
    </lineage>
</organism>
<dbReference type="RefSeq" id="XP_014175057.1">
    <property type="nucleotide sequence ID" value="XM_014319582.1"/>
</dbReference>
<dbReference type="Proteomes" id="UP000007796">
    <property type="component" value="Unassembled WGS sequence"/>
</dbReference>
<feature type="compositionally biased region" description="Basic and acidic residues" evidence="2">
    <location>
        <begin position="357"/>
        <end position="368"/>
    </location>
</feature>
<dbReference type="InterPro" id="IPR052973">
    <property type="entry name" value="Fungal_sec-metab_reg_TF"/>
</dbReference>